<dbReference type="PANTHER" id="PTHR42785">
    <property type="entry name" value="DNA TOPOISOMERASE, TYPE IA, CORE"/>
    <property type="match status" value="1"/>
</dbReference>
<dbReference type="PRINTS" id="PR00417">
    <property type="entry name" value="PRTPISMRASEI"/>
</dbReference>
<feature type="site" description="Interaction with DNA" evidence="10">
    <location>
        <position position="143"/>
    </location>
</feature>
<dbReference type="SUPFAM" id="SSF57783">
    <property type="entry name" value="Zinc beta-ribbon"/>
    <property type="match status" value="2"/>
</dbReference>
<dbReference type="InterPro" id="IPR006171">
    <property type="entry name" value="TOPRIM_dom"/>
</dbReference>
<proteinExistence type="inferred from homology"/>
<feature type="compositionally biased region" description="Basic and acidic residues" evidence="11">
    <location>
        <begin position="336"/>
        <end position="347"/>
    </location>
</feature>
<dbReference type="InterPro" id="IPR013497">
    <property type="entry name" value="Topo_IA_cen"/>
</dbReference>
<evidence type="ECO:0000313" key="14">
    <source>
        <dbReference type="EMBL" id="SDW30213.1"/>
    </source>
</evidence>
<accession>A0A1H2SEV1</accession>
<dbReference type="STRING" id="89784.SAMN04489725_10437"/>
<feature type="site" description="Interaction with DNA" evidence="10">
    <location>
        <position position="300"/>
    </location>
</feature>
<dbReference type="SUPFAM" id="SSF56712">
    <property type="entry name" value="Prokaryotic type I DNA topoisomerase"/>
    <property type="match status" value="1"/>
</dbReference>
<evidence type="ECO:0000256" key="10">
    <source>
        <dbReference type="HAMAP-Rule" id="MF_00952"/>
    </source>
</evidence>
<dbReference type="InterPro" id="IPR013824">
    <property type="entry name" value="Topo_IA_cen_sub1"/>
</dbReference>
<dbReference type="InterPro" id="IPR013498">
    <property type="entry name" value="Topo_IA_Znf"/>
</dbReference>
<evidence type="ECO:0000256" key="6">
    <source>
        <dbReference type="ARBA" id="ARBA00022842"/>
    </source>
</evidence>
<dbReference type="PROSITE" id="PS00396">
    <property type="entry name" value="TOPO_IA_1"/>
    <property type="match status" value="1"/>
</dbReference>
<evidence type="ECO:0000259" key="13">
    <source>
        <dbReference type="PROSITE" id="PS52039"/>
    </source>
</evidence>
<dbReference type="GO" id="GO:0005694">
    <property type="term" value="C:chromosome"/>
    <property type="evidence" value="ECO:0007669"/>
    <property type="project" value="InterPro"/>
</dbReference>
<dbReference type="GO" id="GO:0008270">
    <property type="term" value="F:zinc ion binding"/>
    <property type="evidence" value="ECO:0007669"/>
    <property type="project" value="UniProtKB-KW"/>
</dbReference>
<dbReference type="RefSeq" id="WP_074692223.1">
    <property type="nucleotide sequence ID" value="NZ_FNOJ01000004.1"/>
</dbReference>
<dbReference type="InterPro" id="IPR003602">
    <property type="entry name" value="Topo_IA_DNA-bd_dom"/>
</dbReference>
<feature type="site" description="Interaction with DNA" evidence="10">
    <location>
        <position position="33"/>
    </location>
</feature>
<dbReference type="NCBIfam" id="TIGR01051">
    <property type="entry name" value="topA_bact"/>
    <property type="match status" value="1"/>
</dbReference>
<dbReference type="Gene3D" id="3.30.65.10">
    <property type="entry name" value="Bacterial Topoisomerase I, domain 1"/>
    <property type="match status" value="2"/>
</dbReference>
<dbReference type="PANTHER" id="PTHR42785:SF1">
    <property type="entry name" value="DNA TOPOISOMERASE"/>
    <property type="match status" value="1"/>
</dbReference>
<organism evidence="14 15">
    <name type="scientific">Alicyclobacillus hesperidum</name>
    <dbReference type="NCBI Taxonomy" id="89784"/>
    <lineage>
        <taxon>Bacteria</taxon>
        <taxon>Bacillati</taxon>
        <taxon>Bacillota</taxon>
        <taxon>Bacilli</taxon>
        <taxon>Bacillales</taxon>
        <taxon>Alicyclobacillaceae</taxon>
        <taxon>Alicyclobacillus</taxon>
    </lineage>
</organism>
<sequence length="701" mass="79252">MADYLVIVESPAKAKTIGKYLGSRYTVKASMGHVRDLPKSQLGVDVDHGFEPKYITIRGKGDVIKTLRNASKKVKKVFLAADPDREGEAIAWHLQHILDLNPEEDCRVVFHEITKDAVQQAFKHPRKINMDLVNAQQTRRILDRLVGYQLSPLLWRKVKKGLSAGRVQSVAVRLIVDRENEIRKFQPEEYWTVDAIANVGSKKLISRFYGYDQEKTSLPNEDAVKELLRRMDNQALTVRRVKKSERRRNPAAPFTTSSLQQEAARKLGFRAYKTMSVAQQLYEGLDIPGEGTVGLITYMRTDSTRIAASAQEEARAFIQAEYGVDYVPDKPRQYAKNEDAQDAHEGIRPTSVHRHPDKLKDHLSRDQYRLYKLIWERFIASQMASAILDTTTVDSEINGAWFRATGSVVRFPGFMAVYIEGNDDADSDENGKLLPPVEEGDVLSVADVRPEQHFTQPPPRYSESSLVKAMEELGIGRPSTYAPTIDTILKRGYVVLEQKRFLPTELGEIVVNLLKENFNQLIDVDFTANMEQELDAVEDGEANWVALIDHFYHDFQKNLEEAESSLEHVEIKDEVSDVPCDKCGRMMVYKTGRYGKFLACPGFPECRNTKPIVKEAGVNCPKCGKPLLERRGKTRKVFYGCSGYPDCDYVLWQRPTGQSCPTCGHPMVERQSKGKVTVFCSNEKAHPHAPAFAESGSRKSS</sequence>
<keyword evidence="8 10" id="KW-0238">DNA-binding</keyword>
<dbReference type="InterPro" id="IPR028612">
    <property type="entry name" value="Topoisom_1_IA"/>
</dbReference>
<reference evidence="15" key="1">
    <citation type="submission" date="2016-10" db="EMBL/GenBank/DDBJ databases">
        <authorList>
            <person name="Varghese N."/>
        </authorList>
    </citation>
    <scope>NUCLEOTIDE SEQUENCE [LARGE SCALE GENOMIC DNA]</scope>
    <source>
        <strain evidence="15">DSM 12489</strain>
    </source>
</reference>
<dbReference type="SMART" id="SM00437">
    <property type="entry name" value="TOP1Ac"/>
    <property type="match status" value="1"/>
</dbReference>
<feature type="domain" description="Topo IA-type catalytic" evidence="13">
    <location>
        <begin position="129"/>
        <end position="559"/>
    </location>
</feature>
<dbReference type="InterPro" id="IPR023406">
    <property type="entry name" value="Topo_IA_AS"/>
</dbReference>
<dbReference type="Gene3D" id="2.70.20.10">
    <property type="entry name" value="Topoisomerase I, domain 3"/>
    <property type="match status" value="1"/>
</dbReference>
<comment type="subunit">
    <text evidence="10">Monomer.</text>
</comment>
<dbReference type="HAMAP" id="MF_00952">
    <property type="entry name" value="Topoisom_1_prok"/>
    <property type="match status" value="1"/>
</dbReference>
<keyword evidence="5" id="KW-0862">Zinc</keyword>
<dbReference type="Pfam" id="PF01751">
    <property type="entry name" value="Toprim"/>
    <property type="match status" value="1"/>
</dbReference>
<dbReference type="InterPro" id="IPR000380">
    <property type="entry name" value="Topo_IA"/>
</dbReference>
<comment type="function">
    <text evidence="10">Releases the supercoiling and torsional tension of DNA, which is introduced during the DNA replication and transcription, by transiently cleaving and rejoining one strand of the DNA duplex. Introduces a single-strand break via transesterification at a target site in duplex DNA. The scissile phosphodiester is attacked by the catalytic tyrosine of the enzyme, resulting in the formation of a DNA-(5'-phosphotyrosyl)-enzyme intermediate and the expulsion of a 3'-OH DNA strand. The free DNA strand then undergoes passage around the unbroken strand, thus removing DNA supercoils. Finally, in the religation step, the DNA 3'-OH attacks the covalent intermediate to expel the active-site tyrosine and restore the DNA phosphodiester backbone.</text>
</comment>
<dbReference type="EMBL" id="FNOJ01000004">
    <property type="protein sequence ID" value="SDW30213.1"/>
    <property type="molecule type" value="Genomic_DNA"/>
</dbReference>
<dbReference type="Gene3D" id="1.10.460.10">
    <property type="entry name" value="Topoisomerase I, domain 2"/>
    <property type="match status" value="1"/>
</dbReference>
<evidence type="ECO:0000256" key="4">
    <source>
        <dbReference type="ARBA" id="ARBA00022771"/>
    </source>
</evidence>
<dbReference type="InterPro" id="IPR034149">
    <property type="entry name" value="TOPRIM_TopoI"/>
</dbReference>
<evidence type="ECO:0000256" key="5">
    <source>
        <dbReference type="ARBA" id="ARBA00022833"/>
    </source>
</evidence>
<protein>
    <recommendedName>
        <fullName evidence="10">DNA topoisomerase 1</fullName>
        <ecNumber evidence="10">5.6.2.1</ecNumber>
    </recommendedName>
    <alternativeName>
        <fullName evidence="10">DNA topoisomerase I</fullName>
    </alternativeName>
</protein>
<dbReference type="InterPro" id="IPR013825">
    <property type="entry name" value="Topo_IA_cen_sub2"/>
</dbReference>
<dbReference type="Proteomes" id="UP000182589">
    <property type="component" value="Unassembled WGS sequence"/>
</dbReference>
<feature type="site" description="Interaction with DNA" evidence="10">
    <location>
        <position position="140"/>
    </location>
</feature>
<evidence type="ECO:0000313" key="15">
    <source>
        <dbReference type="Proteomes" id="UP000182589"/>
    </source>
</evidence>
<feature type="site" description="Interaction with DNA" evidence="10">
    <location>
        <position position="148"/>
    </location>
</feature>
<gene>
    <name evidence="10" type="primary">topA</name>
    <name evidence="14" type="ORF">SAMN04489725_10437</name>
</gene>
<dbReference type="PROSITE" id="PS50880">
    <property type="entry name" value="TOPRIM"/>
    <property type="match status" value="1"/>
</dbReference>
<dbReference type="Gene3D" id="1.10.290.10">
    <property type="entry name" value="Topoisomerase I, domain 4"/>
    <property type="match status" value="1"/>
</dbReference>
<evidence type="ECO:0000256" key="11">
    <source>
        <dbReference type="SAM" id="MobiDB-lite"/>
    </source>
</evidence>
<evidence type="ECO:0000256" key="2">
    <source>
        <dbReference type="ARBA" id="ARBA00009446"/>
    </source>
</evidence>
<dbReference type="InterPro" id="IPR013826">
    <property type="entry name" value="Topo_IA_cen_sub3"/>
</dbReference>
<dbReference type="GO" id="GO:0003677">
    <property type="term" value="F:DNA binding"/>
    <property type="evidence" value="ECO:0007669"/>
    <property type="project" value="UniProtKB-KW"/>
</dbReference>
<feature type="region of interest" description="Disordered" evidence="11">
    <location>
        <begin position="336"/>
        <end position="359"/>
    </location>
</feature>
<dbReference type="EC" id="5.6.2.1" evidence="10"/>
<dbReference type="SMART" id="SM00436">
    <property type="entry name" value="TOP1Bc"/>
    <property type="match status" value="1"/>
</dbReference>
<dbReference type="InterPro" id="IPR005733">
    <property type="entry name" value="TopoI_bac-type"/>
</dbReference>
<keyword evidence="4" id="KW-0863">Zinc-finger</keyword>
<evidence type="ECO:0000259" key="12">
    <source>
        <dbReference type="PROSITE" id="PS50880"/>
    </source>
</evidence>
<evidence type="ECO:0000256" key="9">
    <source>
        <dbReference type="ARBA" id="ARBA00023235"/>
    </source>
</evidence>
<dbReference type="Pfam" id="PF01131">
    <property type="entry name" value="Topoisom_bac"/>
    <property type="match status" value="1"/>
</dbReference>
<feature type="site" description="Interaction with DNA" evidence="10">
    <location>
        <position position="491"/>
    </location>
</feature>
<keyword evidence="7 10" id="KW-0799">Topoisomerase</keyword>
<dbReference type="InterPro" id="IPR003601">
    <property type="entry name" value="Topo_IA_2"/>
</dbReference>
<keyword evidence="15" id="KW-1185">Reference proteome</keyword>
<evidence type="ECO:0000256" key="8">
    <source>
        <dbReference type="ARBA" id="ARBA00023125"/>
    </source>
</evidence>
<keyword evidence="6" id="KW-0460">Magnesium</keyword>
<feature type="active site" description="O-(5'-phospho-DNA)-tyrosine intermediate" evidence="10">
    <location>
        <position position="298"/>
    </location>
</feature>
<dbReference type="PROSITE" id="PS52039">
    <property type="entry name" value="TOPO_IA_2"/>
    <property type="match status" value="1"/>
</dbReference>
<dbReference type="SMART" id="SM00493">
    <property type="entry name" value="TOPRIM"/>
    <property type="match status" value="1"/>
</dbReference>
<feature type="site" description="Interaction with DNA" evidence="10">
    <location>
        <position position="139"/>
    </location>
</feature>
<keyword evidence="3" id="KW-0479">Metal-binding</keyword>
<dbReference type="CDD" id="cd00186">
    <property type="entry name" value="TOP1Ac"/>
    <property type="match status" value="1"/>
</dbReference>
<feature type="region of interest" description="Interaction with DNA" evidence="10">
    <location>
        <begin position="163"/>
        <end position="168"/>
    </location>
</feature>
<comment type="similarity">
    <text evidence="2 10">Belongs to the type IA topoisomerase family.</text>
</comment>
<keyword evidence="9 10" id="KW-0413">Isomerase</keyword>
<comment type="catalytic activity">
    <reaction evidence="1 10">
        <text>ATP-independent breakage of single-stranded DNA, followed by passage and rejoining.</text>
        <dbReference type="EC" id="5.6.2.1"/>
    </reaction>
</comment>
<evidence type="ECO:0000256" key="7">
    <source>
        <dbReference type="ARBA" id="ARBA00023029"/>
    </source>
</evidence>
<dbReference type="AlphaFoldDB" id="A0A1H2SEV1"/>
<evidence type="ECO:0000256" key="1">
    <source>
        <dbReference type="ARBA" id="ARBA00000213"/>
    </source>
</evidence>
<name>A0A1H2SEV1_9BACL</name>
<dbReference type="GO" id="GO:0003917">
    <property type="term" value="F:DNA topoisomerase type I (single strand cut, ATP-independent) activity"/>
    <property type="evidence" value="ECO:0007669"/>
    <property type="project" value="UniProtKB-UniRule"/>
</dbReference>
<feature type="site" description="Interaction with DNA" evidence="10">
    <location>
        <position position="155"/>
    </location>
</feature>
<feature type="domain" description="Toprim" evidence="12">
    <location>
        <begin position="3"/>
        <end position="113"/>
    </location>
</feature>
<dbReference type="InterPro" id="IPR023405">
    <property type="entry name" value="Topo_IA_core_domain"/>
</dbReference>
<dbReference type="Pfam" id="PF01396">
    <property type="entry name" value="Zn_ribbon_Top1"/>
    <property type="match status" value="3"/>
</dbReference>
<dbReference type="Gene3D" id="3.40.50.140">
    <property type="match status" value="1"/>
</dbReference>
<evidence type="ECO:0000256" key="3">
    <source>
        <dbReference type="ARBA" id="ARBA00022723"/>
    </source>
</evidence>
<dbReference type="CDD" id="cd03363">
    <property type="entry name" value="TOPRIM_TopoIA_TopoI"/>
    <property type="match status" value="1"/>
</dbReference>
<dbReference type="GO" id="GO:0006265">
    <property type="term" value="P:DNA topological change"/>
    <property type="evidence" value="ECO:0007669"/>
    <property type="project" value="UniProtKB-UniRule"/>
</dbReference>